<dbReference type="SUPFAM" id="SSF141673">
    <property type="entry name" value="MOSC N-terminal domain-like"/>
    <property type="match status" value="1"/>
</dbReference>
<dbReference type="SUPFAM" id="SSF50800">
    <property type="entry name" value="PK beta-barrel domain-like"/>
    <property type="match status" value="1"/>
</dbReference>
<keyword evidence="1" id="KW-0472">Membrane</keyword>
<name>E8KGH1_9PAST</name>
<dbReference type="Pfam" id="PF03476">
    <property type="entry name" value="MOSC_N"/>
    <property type="match status" value="1"/>
</dbReference>
<dbReference type="PANTHER" id="PTHR36930:SF1">
    <property type="entry name" value="MOSC DOMAIN-CONTAINING PROTEIN"/>
    <property type="match status" value="1"/>
</dbReference>
<dbReference type="InterPro" id="IPR052716">
    <property type="entry name" value="MOSC_domain"/>
</dbReference>
<dbReference type="Proteomes" id="UP000005467">
    <property type="component" value="Unassembled WGS sequence"/>
</dbReference>
<evidence type="ECO:0000313" key="3">
    <source>
        <dbReference type="EMBL" id="EFX92007.1"/>
    </source>
</evidence>
<dbReference type="PROSITE" id="PS51340">
    <property type="entry name" value="MOSC"/>
    <property type="match status" value="1"/>
</dbReference>
<keyword evidence="4" id="KW-1185">Reference proteome</keyword>
<dbReference type="EMBL" id="AEVG01000061">
    <property type="protein sequence ID" value="EFX92007.1"/>
    <property type="molecule type" value="Genomic_DNA"/>
</dbReference>
<feature type="domain" description="MOSC" evidence="2">
    <location>
        <begin position="168"/>
        <end position="316"/>
    </location>
</feature>
<evidence type="ECO:0000313" key="4">
    <source>
        <dbReference type="Proteomes" id="UP000005467"/>
    </source>
</evidence>
<dbReference type="AlphaFoldDB" id="E8KGH1"/>
<feature type="transmembrane region" description="Helical" evidence="1">
    <location>
        <begin position="20"/>
        <end position="40"/>
    </location>
</feature>
<dbReference type="GO" id="GO:0003824">
    <property type="term" value="F:catalytic activity"/>
    <property type="evidence" value="ECO:0007669"/>
    <property type="project" value="InterPro"/>
</dbReference>
<dbReference type="InterPro" id="IPR005303">
    <property type="entry name" value="MOCOS_middle"/>
</dbReference>
<accession>E8KGH1</accession>
<protein>
    <submittedName>
        <fullName evidence="3">MOSC domain protein</fullName>
    </submittedName>
</protein>
<dbReference type="HOGENOM" id="CLU_028286_0_2_6"/>
<evidence type="ECO:0000256" key="1">
    <source>
        <dbReference type="SAM" id="Phobius"/>
    </source>
</evidence>
<reference evidence="3 4" key="1">
    <citation type="submission" date="2011-01" db="EMBL/GenBank/DDBJ databases">
        <authorList>
            <person name="Muzny D."/>
            <person name="Qin X."/>
            <person name="Deng J."/>
            <person name="Jiang H."/>
            <person name="Liu Y."/>
            <person name="Qu J."/>
            <person name="Song X.-Z."/>
            <person name="Zhang L."/>
            <person name="Thornton R."/>
            <person name="Coyle M."/>
            <person name="Francisco L."/>
            <person name="Jackson L."/>
            <person name="Javaid M."/>
            <person name="Korchina V."/>
            <person name="Kovar C."/>
            <person name="Mata R."/>
            <person name="Mathew T."/>
            <person name="Ngo R."/>
            <person name="Nguyen L."/>
            <person name="Nguyen N."/>
            <person name="Okwuonu G."/>
            <person name="Ongeri F."/>
            <person name="Pham C."/>
            <person name="Simmons D."/>
            <person name="Wilczek-Boney K."/>
            <person name="Hale W."/>
            <person name="Jakkamsetti A."/>
            <person name="Pham P."/>
            <person name="Ruth R."/>
            <person name="San Lucas F."/>
            <person name="Warren J."/>
            <person name="Zhang J."/>
            <person name="Zhao Z."/>
            <person name="Zhou C."/>
            <person name="Zhu D."/>
            <person name="Lee S."/>
            <person name="Bess C."/>
            <person name="Blankenburg K."/>
            <person name="Forbes L."/>
            <person name="Fu Q."/>
            <person name="Gubbala S."/>
            <person name="Hirani K."/>
            <person name="Jayaseelan J.C."/>
            <person name="Lara F."/>
            <person name="Munidasa M."/>
            <person name="Palculict T."/>
            <person name="Patil S."/>
            <person name="Pu L.-L."/>
            <person name="Saada N."/>
            <person name="Tang L."/>
            <person name="Weissenberger G."/>
            <person name="Zhu Y."/>
            <person name="Hemphill L."/>
            <person name="Shang Y."/>
            <person name="Youmans B."/>
            <person name="Ayvaz T."/>
            <person name="Ross M."/>
            <person name="Santibanez J."/>
            <person name="Aqrawi P."/>
            <person name="Gross S."/>
            <person name="Joshi V."/>
            <person name="Fowler G."/>
            <person name="Nazareth L."/>
            <person name="Reid J."/>
            <person name="Worley K."/>
            <person name="Petrosino J."/>
            <person name="Highlander S."/>
            <person name="Gibbs R."/>
        </authorList>
    </citation>
    <scope>NUCLEOTIDE SEQUENCE [LARGE SCALE GENOMIC DNA]</scope>
    <source>
        <strain evidence="3 4">ATCC 25976</strain>
    </source>
</reference>
<keyword evidence="1" id="KW-1133">Transmembrane helix</keyword>
<gene>
    <name evidence="3" type="ORF">HMPREF0027_0938</name>
</gene>
<sequence length="317" mass="36426">MSGFFSHFNYLIEGDKWRKFIASLFYLQIPFTFSVHLGMVRTYLRKRLNLQGFLPMKVTQLNLYPIKSTAAYRVEQAFVEAKGLNFDREFMITETDGKFITARKDAELYNLSVFPIATGIVICHTSGQKCVVLYQDFQHIQTSEVWGTHFDSLVAKTEVNQWLSEIFGRAVQLRWLGGKSQREVADFAQHPLSFADSNPVSLMSEKSLEQVKQWSPIEISMDRFRPNIVVDGNQAFEEEQWEQVQIGEVIFTKSALCTRCVMITRDLTTLELDPNVEPFRTLKQMHTNEKGKPVFGIHLVPQNSGVIRLGDQVLIKS</sequence>
<dbReference type="InterPro" id="IPR005302">
    <property type="entry name" value="MoCF_Sase_C"/>
</dbReference>
<keyword evidence="1" id="KW-0812">Transmembrane</keyword>
<proteinExistence type="predicted"/>
<dbReference type="GO" id="GO:0030170">
    <property type="term" value="F:pyridoxal phosphate binding"/>
    <property type="evidence" value="ECO:0007669"/>
    <property type="project" value="InterPro"/>
</dbReference>
<organism evidence="3 4">
    <name type="scientific">Actinobacillus ureae ATCC 25976</name>
    <dbReference type="NCBI Taxonomy" id="887324"/>
    <lineage>
        <taxon>Bacteria</taxon>
        <taxon>Pseudomonadati</taxon>
        <taxon>Pseudomonadota</taxon>
        <taxon>Gammaproteobacteria</taxon>
        <taxon>Pasteurellales</taxon>
        <taxon>Pasteurellaceae</taxon>
        <taxon>Actinobacillus</taxon>
    </lineage>
</organism>
<evidence type="ECO:0000259" key="2">
    <source>
        <dbReference type="PROSITE" id="PS51340"/>
    </source>
</evidence>
<dbReference type="PANTHER" id="PTHR36930">
    <property type="entry name" value="METAL-SULFUR CLUSTER BIOSYNTHESIS PROTEINS YUAD-RELATED"/>
    <property type="match status" value="1"/>
</dbReference>
<dbReference type="GO" id="GO:0030151">
    <property type="term" value="F:molybdenum ion binding"/>
    <property type="evidence" value="ECO:0007669"/>
    <property type="project" value="InterPro"/>
</dbReference>
<dbReference type="InterPro" id="IPR011037">
    <property type="entry name" value="Pyrv_Knase-like_insert_dom_sf"/>
</dbReference>
<comment type="caution">
    <text evidence="3">The sequence shown here is derived from an EMBL/GenBank/DDBJ whole genome shotgun (WGS) entry which is preliminary data.</text>
</comment>
<dbReference type="Pfam" id="PF03473">
    <property type="entry name" value="MOSC"/>
    <property type="match status" value="1"/>
</dbReference>